<dbReference type="VEuPathDB" id="TrichDB:TRFO_18056"/>
<dbReference type="GeneID" id="94834651"/>
<dbReference type="EMBL" id="MLAK01000568">
    <property type="protein sequence ID" value="OHT12249.1"/>
    <property type="molecule type" value="Genomic_DNA"/>
</dbReference>
<feature type="compositionally biased region" description="Basic and acidic residues" evidence="1">
    <location>
        <begin position="802"/>
        <end position="818"/>
    </location>
</feature>
<comment type="caution">
    <text evidence="2">The sequence shown here is derived from an EMBL/GenBank/DDBJ whole genome shotgun (WGS) entry which is preliminary data.</text>
</comment>
<feature type="compositionally biased region" description="Acidic residues" evidence="1">
    <location>
        <begin position="819"/>
        <end position="828"/>
    </location>
</feature>
<gene>
    <name evidence="2" type="ORF">TRFO_18056</name>
</gene>
<evidence type="ECO:0000313" key="2">
    <source>
        <dbReference type="EMBL" id="OHT12249.1"/>
    </source>
</evidence>
<dbReference type="InterPro" id="IPR032675">
    <property type="entry name" value="LRR_dom_sf"/>
</dbReference>
<reference evidence="2" key="1">
    <citation type="submission" date="2016-10" db="EMBL/GenBank/DDBJ databases">
        <authorList>
            <person name="Benchimol M."/>
            <person name="Almeida L.G."/>
            <person name="Vasconcelos A.T."/>
            <person name="Perreira-Neves A."/>
            <person name="Rosa I.A."/>
            <person name="Tasca T."/>
            <person name="Bogo M.R."/>
            <person name="de Souza W."/>
        </authorList>
    </citation>
    <scope>NUCLEOTIDE SEQUENCE [LARGE SCALE GENOMIC DNA]</scope>
    <source>
        <strain evidence="2">K</strain>
    </source>
</reference>
<evidence type="ECO:0008006" key="4">
    <source>
        <dbReference type="Google" id="ProtNLM"/>
    </source>
</evidence>
<evidence type="ECO:0000313" key="3">
    <source>
        <dbReference type="Proteomes" id="UP000179807"/>
    </source>
</evidence>
<keyword evidence="3" id="KW-1185">Reference proteome</keyword>
<dbReference type="Proteomes" id="UP000179807">
    <property type="component" value="Unassembled WGS sequence"/>
</dbReference>
<protein>
    <recommendedName>
        <fullName evidence="4">Leucine Rich Repeat family protein</fullName>
    </recommendedName>
</protein>
<organism evidence="2 3">
    <name type="scientific">Tritrichomonas foetus</name>
    <dbReference type="NCBI Taxonomy" id="1144522"/>
    <lineage>
        <taxon>Eukaryota</taxon>
        <taxon>Metamonada</taxon>
        <taxon>Parabasalia</taxon>
        <taxon>Tritrichomonadida</taxon>
        <taxon>Tritrichomonadidae</taxon>
        <taxon>Tritrichomonas</taxon>
    </lineage>
</organism>
<accession>A0A1J4KLS2</accession>
<feature type="compositionally biased region" description="Polar residues" evidence="1">
    <location>
        <begin position="741"/>
        <end position="756"/>
    </location>
</feature>
<proteinExistence type="predicted"/>
<dbReference type="AlphaFoldDB" id="A0A1J4KLS2"/>
<evidence type="ECO:0000256" key="1">
    <source>
        <dbReference type="SAM" id="MobiDB-lite"/>
    </source>
</evidence>
<sequence>MDEKLKKAFEASTSPGHTSIKAFRVKYAVDKNSYSKGIIVLTNCGIDIREVRNAKLKHTLTWLNTRRISLHANNITIAFNNSKLMIETDEFQSFIENLCDVIQRVLTPHELKERQFDKINVDVVNPTIIGILSRLSMFIPLQKQPISPATLDLFETMLISNQPNFNISLFKDSSTFTSVLFELLPLMNFVHSVKIPLLKKLEIYRLIADHILQMPHVKSIEIAGQKDSGFAAFHRNISNSGLTNISYTYSEFSNIDLDLITSGILNSNVHNIEFHNAISIKSIPYFYSDFLSAEMNRHLWSLNLDRTINLDLTVLFQNITNICSLSLSHCGIDINNAISLISLNALKNLKYLNLSGNVCNGLIDPKTKLPGALTHIMVDGVSWNEGSINSFFSLIFKLNKSELHLSIASAIVLPHEWPKLFQFLHRTTFSNLRTLIWDENPVDSLFFDFLSQNTNLTKLSMNGYCHETLLEPLELLANFIKSNNSLEQLFIAGSKKVHLGKRVKKIINACLDKPNLRVLDLSISKCGCKYLPNFLEFFGERSNLEVLIIDGIFPEEADSYVDFLRQAKCALTETKLSFPRGDIQVMKMQKKITQEQLFSISDLYHIPEKVPKQDKVHEYQAVHDSKFLMPMKIYQYFNEPFIPVSLNEREVNTIYAQELGLEGGFEDELNESYEEDIGNGNDASNEEDYDEVNEEFREKNNLATTETSNLFNTLDEAMDLEIVKEKGHPIFQSLILSQNPSEDLNINTSNFNNTKGTKNTMRSRTKSRTNRSNNSKANSIASNIENSISGSVSSKNGKNTKSRKESEKAPQFERRSFYEEGEENNNNENEILDETVSASNASSISIESLPFSSEEEKKLQFDSIISSQSRKSFKDVPPSFTPRIQRLLSNFSRQYKLSDEMECPEFEEVLPNDDVWENINNEISFDTLYRTLKTGKK</sequence>
<dbReference type="SUPFAM" id="SSF52047">
    <property type="entry name" value="RNI-like"/>
    <property type="match status" value="1"/>
</dbReference>
<feature type="compositionally biased region" description="Polar residues" evidence="1">
    <location>
        <begin position="790"/>
        <end position="799"/>
    </location>
</feature>
<dbReference type="Gene3D" id="3.80.10.10">
    <property type="entry name" value="Ribonuclease Inhibitor"/>
    <property type="match status" value="1"/>
</dbReference>
<feature type="region of interest" description="Disordered" evidence="1">
    <location>
        <begin position="741"/>
        <end position="828"/>
    </location>
</feature>
<name>A0A1J4KLS2_9EUKA</name>
<dbReference type="RefSeq" id="XP_068365385.1">
    <property type="nucleotide sequence ID" value="XM_068499947.1"/>
</dbReference>
<feature type="compositionally biased region" description="Low complexity" evidence="1">
    <location>
        <begin position="770"/>
        <end position="789"/>
    </location>
</feature>